<gene>
    <name evidence="4" type="ORF">TMSB3V08_LOCUS8461</name>
</gene>
<evidence type="ECO:0000259" key="3">
    <source>
        <dbReference type="Pfam" id="PF03015"/>
    </source>
</evidence>
<keyword evidence="2" id="KW-0472">Membrane</keyword>
<dbReference type="AlphaFoldDB" id="A0A7R9HRA5"/>
<dbReference type="PANTHER" id="PTHR11011">
    <property type="entry name" value="MALE STERILITY PROTEIN 2-RELATED"/>
    <property type="match status" value="1"/>
</dbReference>
<dbReference type="GO" id="GO:0035336">
    <property type="term" value="P:long-chain fatty-acyl-CoA metabolic process"/>
    <property type="evidence" value="ECO:0007669"/>
    <property type="project" value="TreeGrafter"/>
</dbReference>
<evidence type="ECO:0000313" key="4">
    <source>
        <dbReference type="EMBL" id="CAD7431739.1"/>
    </source>
</evidence>
<accession>A0A7R9HRA5</accession>
<dbReference type="GO" id="GO:0080019">
    <property type="term" value="F:alcohol-forming very long-chain fatty acyl-CoA reductase activity"/>
    <property type="evidence" value="ECO:0007669"/>
    <property type="project" value="InterPro"/>
</dbReference>
<feature type="transmembrane region" description="Helical" evidence="2">
    <location>
        <begin position="131"/>
        <end position="157"/>
    </location>
</feature>
<proteinExistence type="predicted"/>
<feature type="domain" description="Fatty acyl-CoA reductase C-terminal" evidence="3">
    <location>
        <begin position="142"/>
        <end position="233"/>
    </location>
</feature>
<keyword evidence="2" id="KW-1133">Transmembrane helix</keyword>
<dbReference type="EMBL" id="OB795138">
    <property type="protein sequence ID" value="CAD7431739.1"/>
    <property type="molecule type" value="Genomic_DNA"/>
</dbReference>
<evidence type="ECO:0000256" key="2">
    <source>
        <dbReference type="SAM" id="Phobius"/>
    </source>
</evidence>
<feature type="region of interest" description="Disordered" evidence="1">
    <location>
        <begin position="316"/>
        <end position="336"/>
    </location>
</feature>
<dbReference type="InterPro" id="IPR033640">
    <property type="entry name" value="FAR_C"/>
</dbReference>
<dbReference type="PANTHER" id="PTHR11011:SF60">
    <property type="entry name" value="FATTY ACYL-COA REDUCTASE-RELATED"/>
    <property type="match status" value="1"/>
</dbReference>
<reference evidence="4" key="1">
    <citation type="submission" date="2020-11" db="EMBL/GenBank/DDBJ databases">
        <authorList>
            <person name="Tran Van P."/>
        </authorList>
    </citation>
    <scope>NUCLEOTIDE SEQUENCE</scope>
</reference>
<organism evidence="4">
    <name type="scientific">Timema monikensis</name>
    <dbReference type="NCBI Taxonomy" id="170555"/>
    <lineage>
        <taxon>Eukaryota</taxon>
        <taxon>Metazoa</taxon>
        <taxon>Ecdysozoa</taxon>
        <taxon>Arthropoda</taxon>
        <taxon>Hexapoda</taxon>
        <taxon>Insecta</taxon>
        <taxon>Pterygota</taxon>
        <taxon>Neoptera</taxon>
        <taxon>Polyneoptera</taxon>
        <taxon>Phasmatodea</taxon>
        <taxon>Timematodea</taxon>
        <taxon>Timematoidea</taxon>
        <taxon>Timematidae</taxon>
        <taxon>Timema</taxon>
    </lineage>
</organism>
<evidence type="ECO:0000256" key="1">
    <source>
        <dbReference type="SAM" id="MobiDB-lite"/>
    </source>
</evidence>
<keyword evidence="2" id="KW-0812">Transmembrane</keyword>
<sequence>MHCDGRLQLKDIVFFASDWHQSLCVIILYNWRPVGHIYPTKLRGLKVQLLYHWRFVKELRRYLEAPDLERTERQASENSTESKKDPPILNYISSHKNPITWGEYMKHNESGLQRPSVHCIWYYFFTLNKNYFIHMLYVYILQLVPAIVLDIVLYTLGKTPILWKTYRKIHRFTGIISYFSMREFKFEDNNVDSMWEKMGSKDRQLFNFNIASLNWKSTITNGMLGLRVYLVNDPIETLPEARKRFQNKSAILAVHVLPPRLYTVERAGACTDRNVFLRNTNPCLGPKHDYVIFVLLYGSPLRPLLTSSRPRNISLDSTNTSRHYQHRTNSRGLASSFTAPNKEDGRYAQLGCTPLTLFKDYKNIVEISIDYWSCVILRGTFQSNGNSILEDTASIAMAQEHFSDDGIEKKFQYIHNCFYKLPEIIKELEARNAGTVISECTTPTIFVLEAVTARSNSFCGESVPVTTVGVVAVCDNCGSSGCSVTTVGVVAVCYNCGSSGCLLQLWE</sequence>
<dbReference type="Pfam" id="PF03015">
    <property type="entry name" value="Sterile"/>
    <property type="match status" value="1"/>
</dbReference>
<name>A0A7R9HRA5_9NEOP</name>
<dbReference type="InterPro" id="IPR026055">
    <property type="entry name" value="FAR"/>
</dbReference>
<protein>
    <recommendedName>
        <fullName evidence="3">Fatty acyl-CoA reductase C-terminal domain-containing protein</fullName>
    </recommendedName>
</protein>
<dbReference type="GO" id="GO:0005777">
    <property type="term" value="C:peroxisome"/>
    <property type="evidence" value="ECO:0007669"/>
    <property type="project" value="TreeGrafter"/>
</dbReference>
<dbReference type="CDD" id="cd09071">
    <property type="entry name" value="FAR_C"/>
    <property type="match status" value="1"/>
</dbReference>